<evidence type="ECO:0000313" key="1">
    <source>
        <dbReference type="EMBL" id="KLD62068.1"/>
    </source>
</evidence>
<dbReference type="EMBL" id="JPLA01000060">
    <property type="protein sequence ID" value="KLD62068.1"/>
    <property type="molecule type" value="Genomic_DNA"/>
</dbReference>
<dbReference type="AlphaFoldDB" id="A0A0G9GXM4"/>
<protein>
    <submittedName>
        <fullName evidence="1">Uncharacterized protein</fullName>
    </submittedName>
</protein>
<gene>
    <name evidence="1" type="ORF">Y882_17830</name>
</gene>
<dbReference type="Proteomes" id="UP000035481">
    <property type="component" value="Unassembled WGS sequence"/>
</dbReference>
<dbReference type="PATRIC" id="fig|1440762.4.peg.3440"/>
<accession>A0A0G9GXM4</accession>
<evidence type="ECO:0000313" key="2">
    <source>
        <dbReference type="Proteomes" id="UP000035481"/>
    </source>
</evidence>
<organism evidence="1 2">
    <name type="scientific">Dyella japonica DSM 16301</name>
    <dbReference type="NCBI Taxonomy" id="1440762"/>
    <lineage>
        <taxon>Bacteria</taxon>
        <taxon>Pseudomonadati</taxon>
        <taxon>Pseudomonadota</taxon>
        <taxon>Gammaproteobacteria</taxon>
        <taxon>Lysobacterales</taxon>
        <taxon>Rhodanobacteraceae</taxon>
        <taxon>Dyella</taxon>
    </lineage>
</organism>
<proteinExistence type="predicted"/>
<comment type="caution">
    <text evidence="1">The sequence shown here is derived from an EMBL/GenBank/DDBJ whole genome shotgun (WGS) entry which is preliminary data.</text>
</comment>
<name>A0A0G9GXM4_9GAMM</name>
<sequence length="82" mass="8998">MTDQVGQEIRLHIPTSAKVSVTSVLGDSESMQFATEVLQWLRANGYSRASGVDQAVYSVPVSGQHVEQKSSDEYELVIGSRR</sequence>
<reference evidence="1 2" key="1">
    <citation type="journal article" date="2015" name="Antonie Van Leeuwenhoek">
        <title>A phylogenomic and molecular marker based taxonomic framework for the order Xanthomonadales: proposal to transfer the families Algiphilaceae and Solimonadaceae to the order Nevskiales ord. nov. and to create a new family within the order Xanthomonadales, the family Rhodanobacteraceae fam. nov., containing the genus Rhodanobacter and its closest relatives.</title>
        <authorList>
            <person name="Naushad S."/>
            <person name="Adeolu M."/>
            <person name="Wong S."/>
            <person name="Sohail M."/>
            <person name="Schellhorn H.E."/>
            <person name="Gupta R.S."/>
        </authorList>
    </citation>
    <scope>NUCLEOTIDE SEQUENCE [LARGE SCALE GENOMIC DNA]</scope>
    <source>
        <strain evidence="1 2">DSM 16301</strain>
    </source>
</reference>